<dbReference type="GO" id="GO:0000981">
    <property type="term" value="F:DNA-binding transcription factor activity, RNA polymerase II-specific"/>
    <property type="evidence" value="ECO:0007669"/>
    <property type="project" value="InterPro"/>
</dbReference>
<dbReference type="STRING" id="1168221.R7YG77"/>
<dbReference type="GO" id="GO:0008270">
    <property type="term" value="F:zinc ion binding"/>
    <property type="evidence" value="ECO:0007669"/>
    <property type="project" value="UniProtKB-KW"/>
</dbReference>
<evidence type="ECO:0000256" key="3">
    <source>
        <dbReference type="ARBA" id="ARBA00022737"/>
    </source>
</evidence>
<keyword evidence="3" id="KW-0677">Repeat</keyword>
<dbReference type="PANTHER" id="PTHR40626:SF10">
    <property type="entry name" value="C2H2-TYPE DOMAIN-CONTAINING PROTEIN"/>
    <property type="match status" value="1"/>
</dbReference>
<dbReference type="eggNOG" id="KOG1721">
    <property type="taxonomic scope" value="Eukaryota"/>
</dbReference>
<dbReference type="InterPro" id="IPR051059">
    <property type="entry name" value="VerF-like"/>
</dbReference>
<sequence>MCSLGAKYCLEQQTAIALWDAGRLIVRAATEEKNEDLDVANSGYIEICQAMLLLMAFQTWSGNPFGLRQALSSQSALASLVRQDRLNSRPLSKEMTWAEWIDREVRKRTKLGVYCFLNLQCLTFNVPPLILNSEIALDLPSDEDAWQAESEDLWQRCGRGQAPEMPSFQIALRSFLLGPDCNPPDRQSAVALSQDTSPCSIFGMYALLHGIIQHQYQLRQYSDLTPGPDGTVPPDQIVQIERGLRYWQQAWERNMEASLDPQNAHGPLAFNCIALVRIAYIRLDIDLGSACAALQSGDPHIIARAMKDQKTVARGPRLTKAALHACHALLVLAKEGIDLVTHTQVFVWSIQHSIASFQCCVVLVKWLETVIVDTSDPLLSDEESWLIKLVQNTLGECNVGEVENVKTLNVMVLRTWAKVFAETTIWEIMPVIGAAFEIYADMLSR</sequence>
<proteinExistence type="predicted"/>
<dbReference type="EMBL" id="JH767554">
    <property type="protein sequence ID" value="EON60912.1"/>
    <property type="molecule type" value="Genomic_DNA"/>
</dbReference>
<dbReference type="InterPro" id="IPR007219">
    <property type="entry name" value="XnlR_reg_dom"/>
</dbReference>
<evidence type="ECO:0000256" key="6">
    <source>
        <dbReference type="ARBA" id="ARBA00023242"/>
    </source>
</evidence>
<dbReference type="OMA" id="HWLENIY"/>
<dbReference type="GO" id="GO:0006351">
    <property type="term" value="P:DNA-templated transcription"/>
    <property type="evidence" value="ECO:0007669"/>
    <property type="project" value="InterPro"/>
</dbReference>
<dbReference type="PANTHER" id="PTHR40626">
    <property type="entry name" value="MIP31509P"/>
    <property type="match status" value="1"/>
</dbReference>
<evidence type="ECO:0000313" key="8">
    <source>
        <dbReference type="EMBL" id="EON60912.1"/>
    </source>
</evidence>
<keyword evidence="4" id="KW-0863">Zinc-finger</keyword>
<dbReference type="GO" id="GO:0000785">
    <property type="term" value="C:chromatin"/>
    <property type="evidence" value="ECO:0007669"/>
    <property type="project" value="TreeGrafter"/>
</dbReference>
<feature type="domain" description="Xylanolytic transcriptional activator regulatory" evidence="7">
    <location>
        <begin position="45"/>
        <end position="207"/>
    </location>
</feature>
<keyword evidence="6" id="KW-0539">Nucleus</keyword>
<evidence type="ECO:0000256" key="2">
    <source>
        <dbReference type="ARBA" id="ARBA00022723"/>
    </source>
</evidence>
<keyword evidence="9" id="KW-1185">Reference proteome</keyword>
<evidence type="ECO:0000259" key="7">
    <source>
        <dbReference type="Pfam" id="PF04082"/>
    </source>
</evidence>
<dbReference type="HOGENOM" id="CLU_007784_3_1_1"/>
<evidence type="ECO:0000256" key="4">
    <source>
        <dbReference type="ARBA" id="ARBA00022771"/>
    </source>
</evidence>
<protein>
    <recommendedName>
        <fullName evidence="7">Xylanolytic transcriptional activator regulatory domain-containing protein</fullName>
    </recommendedName>
</protein>
<evidence type="ECO:0000313" key="9">
    <source>
        <dbReference type="Proteomes" id="UP000016924"/>
    </source>
</evidence>
<organism evidence="8 9">
    <name type="scientific">Coniosporium apollinis (strain CBS 100218)</name>
    <name type="common">Rock-inhabiting black yeast</name>
    <dbReference type="NCBI Taxonomy" id="1168221"/>
    <lineage>
        <taxon>Eukaryota</taxon>
        <taxon>Fungi</taxon>
        <taxon>Dikarya</taxon>
        <taxon>Ascomycota</taxon>
        <taxon>Pezizomycotina</taxon>
        <taxon>Dothideomycetes</taxon>
        <taxon>Dothideomycetes incertae sedis</taxon>
        <taxon>Coniosporium</taxon>
    </lineage>
</organism>
<dbReference type="GO" id="GO:0000978">
    <property type="term" value="F:RNA polymerase II cis-regulatory region sequence-specific DNA binding"/>
    <property type="evidence" value="ECO:0007669"/>
    <property type="project" value="InterPro"/>
</dbReference>
<accession>R7YG77</accession>
<evidence type="ECO:0000256" key="5">
    <source>
        <dbReference type="ARBA" id="ARBA00022833"/>
    </source>
</evidence>
<dbReference type="GeneID" id="19897433"/>
<keyword evidence="2" id="KW-0479">Metal-binding</keyword>
<dbReference type="Pfam" id="PF04082">
    <property type="entry name" value="Fungal_trans"/>
    <property type="match status" value="1"/>
</dbReference>
<gene>
    <name evidence="8" type="ORF">W97_00122</name>
</gene>
<keyword evidence="5" id="KW-0862">Zinc</keyword>
<dbReference type="AlphaFoldDB" id="R7YG77"/>
<reference evidence="9" key="1">
    <citation type="submission" date="2012-06" db="EMBL/GenBank/DDBJ databases">
        <title>The genome sequence of Coniosporium apollinis CBS 100218.</title>
        <authorList>
            <consortium name="The Broad Institute Genome Sequencing Platform"/>
            <person name="Cuomo C."/>
            <person name="Gorbushina A."/>
            <person name="Noack S."/>
            <person name="Walker B."/>
            <person name="Young S.K."/>
            <person name="Zeng Q."/>
            <person name="Gargeya S."/>
            <person name="Fitzgerald M."/>
            <person name="Haas B."/>
            <person name="Abouelleil A."/>
            <person name="Alvarado L."/>
            <person name="Arachchi H.M."/>
            <person name="Berlin A.M."/>
            <person name="Chapman S.B."/>
            <person name="Goldberg J."/>
            <person name="Griggs A."/>
            <person name="Gujja S."/>
            <person name="Hansen M."/>
            <person name="Howarth C."/>
            <person name="Imamovic A."/>
            <person name="Larimer J."/>
            <person name="McCowan C."/>
            <person name="Montmayeur A."/>
            <person name="Murphy C."/>
            <person name="Neiman D."/>
            <person name="Pearson M."/>
            <person name="Priest M."/>
            <person name="Roberts A."/>
            <person name="Saif S."/>
            <person name="Shea T."/>
            <person name="Sisk P."/>
            <person name="Sykes S."/>
            <person name="Wortman J."/>
            <person name="Nusbaum C."/>
            <person name="Birren B."/>
        </authorList>
    </citation>
    <scope>NUCLEOTIDE SEQUENCE [LARGE SCALE GENOMIC DNA]</scope>
    <source>
        <strain evidence="9">CBS 100218</strain>
    </source>
</reference>
<dbReference type="OrthoDB" id="654211at2759"/>
<name>R7YG77_CONA1</name>
<comment type="subcellular location">
    <subcellularLocation>
        <location evidence="1">Nucleus</location>
    </subcellularLocation>
</comment>
<evidence type="ECO:0000256" key="1">
    <source>
        <dbReference type="ARBA" id="ARBA00004123"/>
    </source>
</evidence>
<dbReference type="GO" id="GO:0005634">
    <property type="term" value="C:nucleus"/>
    <property type="evidence" value="ECO:0007669"/>
    <property type="project" value="UniProtKB-SubCell"/>
</dbReference>
<dbReference type="RefSeq" id="XP_007776229.1">
    <property type="nucleotide sequence ID" value="XM_007778039.1"/>
</dbReference>
<dbReference type="CDD" id="cd12148">
    <property type="entry name" value="fungal_TF_MHR"/>
    <property type="match status" value="1"/>
</dbReference>
<dbReference type="Proteomes" id="UP000016924">
    <property type="component" value="Unassembled WGS sequence"/>
</dbReference>